<feature type="domain" description="DUF632" evidence="2">
    <location>
        <begin position="572"/>
        <end position="700"/>
    </location>
</feature>
<feature type="domain" description="DUF632" evidence="2">
    <location>
        <begin position="347"/>
        <end position="518"/>
    </location>
</feature>
<dbReference type="Pfam" id="PF04782">
    <property type="entry name" value="DUF632"/>
    <property type="match status" value="2"/>
</dbReference>
<dbReference type="Pfam" id="PF04783">
    <property type="entry name" value="DUF630"/>
    <property type="match status" value="1"/>
</dbReference>
<evidence type="ECO:0008006" key="6">
    <source>
        <dbReference type="Google" id="ProtNLM"/>
    </source>
</evidence>
<dbReference type="OrthoDB" id="1919226at2759"/>
<dbReference type="PANTHER" id="PTHR21450">
    <property type="entry name" value="PROTEIN ALTERED PHOSPHATE STARVATION RESPONSE 1"/>
    <property type="match status" value="1"/>
</dbReference>
<proteinExistence type="predicted"/>
<feature type="region of interest" description="Disordered" evidence="1">
    <location>
        <begin position="251"/>
        <end position="332"/>
    </location>
</feature>
<dbReference type="Proteomes" id="UP000886885">
    <property type="component" value="Chromosome 2A"/>
</dbReference>
<feature type="compositionally biased region" description="Basic residues" evidence="1">
    <location>
        <begin position="130"/>
        <end position="139"/>
    </location>
</feature>
<sequence>MGCTASKLDNEDTVRRCKERRRLMKEAVYARHQLAAAHADYCHSLRVTGSALCAFAAGESLSVSEQTPAVFLHPAKTSTPPPPTNLIPPRVPHSPSPSLHSPPPPPPPFSPSPTIANAKLPHILSSSKSNGHRRSKPPKLPHILSETSPSVSPKSNFEYPTAFQNHSTYSTTPSQASSVWNWENFYPPSPPDSEFFARKANQNHYNQHQHHLDINDGSSSDEDEGVATETETERLSEYDFFKKKQYPQQQQIYSETEQEEVQCSEWGDHDNYSKTTTSSDEEDNDTEFKSEMETRSNFGSKQQPQPQPQQSDNGFGKSDNKSEAGSSTTSYRTGEAFNMKMVRHKDLKEIVDAIKENFDKAATAGDQVSQMLELDRNFRQLKKTVYHSSSVLSNLSSSWTSKPPLAVKYRLDTGSLNQTGGPTSLCSTMERLLAWEKKLYEEVKAREGAKIDHEKKLSTLQSQEYKGDEAKLDKTKAAIARLQSLIIVTSQAVSTTSTAIIGLRDSDLVPQLVELCHGQLPNAAPPDDFVSSDLWDLFRLKVIDGWRVGCNGLEGFIAPNCGYRVCNILPFDKFMRMWRSMHQYHEVQHHIVQQVRGLVNQSAKGDSTSELHKQATRDLELAVSAWHSSFCHQIKFQRDFIQSIHGWFKLTLIPVSSDNMNVNMEPSDVYAFFDEWKLAMDRVPDTVASEAIKSFINVVHVISMKQAEELKSKKRTDTASKELEKKASSLRSIERKFYNSYSMVGIGLPDTGGSDNGQVLDARDPLAEKKSELVSCQRRVEDEMLRHAKAVEVTRAMTLNNLQTGLPGVFQALTSFSSLFMEALELVCSRSHTIK</sequence>
<dbReference type="InterPro" id="IPR006867">
    <property type="entry name" value="DUF632"/>
</dbReference>
<dbReference type="AlphaFoldDB" id="A0A8X8DBT5"/>
<evidence type="ECO:0000259" key="3">
    <source>
        <dbReference type="Pfam" id="PF04783"/>
    </source>
</evidence>
<organism evidence="4 5">
    <name type="scientific">Populus tomentosa</name>
    <name type="common">Chinese white poplar</name>
    <dbReference type="NCBI Taxonomy" id="118781"/>
    <lineage>
        <taxon>Eukaryota</taxon>
        <taxon>Viridiplantae</taxon>
        <taxon>Streptophyta</taxon>
        <taxon>Embryophyta</taxon>
        <taxon>Tracheophyta</taxon>
        <taxon>Spermatophyta</taxon>
        <taxon>Magnoliopsida</taxon>
        <taxon>eudicotyledons</taxon>
        <taxon>Gunneridae</taxon>
        <taxon>Pentapetalae</taxon>
        <taxon>rosids</taxon>
        <taxon>fabids</taxon>
        <taxon>Malpighiales</taxon>
        <taxon>Salicaceae</taxon>
        <taxon>Saliceae</taxon>
        <taxon>Populus</taxon>
    </lineage>
</organism>
<dbReference type="InterPro" id="IPR006868">
    <property type="entry name" value="DUF630"/>
</dbReference>
<feature type="compositionally biased region" description="Polar residues" evidence="1">
    <location>
        <begin position="323"/>
        <end position="332"/>
    </location>
</feature>
<evidence type="ECO:0000313" key="4">
    <source>
        <dbReference type="EMBL" id="KAG6786594.1"/>
    </source>
</evidence>
<reference evidence="4" key="1">
    <citation type="journal article" date="2020" name="bioRxiv">
        <title>Hybrid origin of Populus tomentosa Carr. identified through genome sequencing and phylogenomic analysis.</title>
        <authorList>
            <person name="An X."/>
            <person name="Gao K."/>
            <person name="Chen Z."/>
            <person name="Li J."/>
            <person name="Yang X."/>
            <person name="Yang X."/>
            <person name="Zhou J."/>
            <person name="Guo T."/>
            <person name="Zhao T."/>
            <person name="Huang S."/>
            <person name="Miao D."/>
            <person name="Khan W.U."/>
            <person name="Rao P."/>
            <person name="Ye M."/>
            <person name="Lei B."/>
            <person name="Liao W."/>
            <person name="Wang J."/>
            <person name="Ji L."/>
            <person name="Li Y."/>
            <person name="Guo B."/>
            <person name="Mustafa N.S."/>
            <person name="Li S."/>
            <person name="Yun Q."/>
            <person name="Keller S.R."/>
            <person name="Mao J."/>
            <person name="Zhang R."/>
            <person name="Strauss S.H."/>
        </authorList>
    </citation>
    <scope>NUCLEOTIDE SEQUENCE</scope>
    <source>
        <strain evidence="4">GM15</strain>
        <tissue evidence="4">Leaf</tissue>
    </source>
</reference>
<protein>
    <recommendedName>
        <fullName evidence="6">BZIP domain class transcription factor</fullName>
    </recommendedName>
</protein>
<accession>A0A8X8DBT5</accession>
<comment type="caution">
    <text evidence="4">The sequence shown here is derived from an EMBL/GenBank/DDBJ whole genome shotgun (WGS) entry which is preliminary data.</text>
</comment>
<evidence type="ECO:0000259" key="2">
    <source>
        <dbReference type="Pfam" id="PF04782"/>
    </source>
</evidence>
<feature type="compositionally biased region" description="Polar residues" evidence="1">
    <location>
        <begin position="145"/>
        <end position="155"/>
    </location>
</feature>
<name>A0A8X8DBT5_POPTO</name>
<keyword evidence="5" id="KW-1185">Reference proteome</keyword>
<feature type="region of interest" description="Disordered" evidence="1">
    <location>
        <begin position="210"/>
        <end position="234"/>
    </location>
</feature>
<dbReference type="PANTHER" id="PTHR21450:SF9">
    <property type="entry name" value="BZIP DOMAIN CLASS TRANSCRIPTION FACTOR (DUF630 AND DUF632)-RELATED"/>
    <property type="match status" value="1"/>
</dbReference>
<feature type="domain" description="DUF630" evidence="3">
    <location>
        <begin position="1"/>
        <end position="59"/>
    </location>
</feature>
<feature type="region of interest" description="Disordered" evidence="1">
    <location>
        <begin position="73"/>
        <end position="159"/>
    </location>
</feature>
<evidence type="ECO:0000256" key="1">
    <source>
        <dbReference type="SAM" id="MobiDB-lite"/>
    </source>
</evidence>
<gene>
    <name evidence="4" type="ORF">POTOM_008200</name>
</gene>
<evidence type="ECO:0000313" key="5">
    <source>
        <dbReference type="Proteomes" id="UP000886885"/>
    </source>
</evidence>
<feature type="compositionally biased region" description="Pro residues" evidence="1">
    <location>
        <begin position="79"/>
        <end position="111"/>
    </location>
</feature>
<dbReference type="EMBL" id="JAAWWB010000003">
    <property type="protein sequence ID" value="KAG6786594.1"/>
    <property type="molecule type" value="Genomic_DNA"/>
</dbReference>